<sequence>MKTRLAVLLGGLLVASCSDGSMSDDALRDAPPPTVPDVRTATPGADENAIITCGHTIGGGDPEPDRYLTIDDAVAMPSPERPALQAVSVEESGVPGSASELPSGGWFFAKAGLVVRGGRHVELLVPPEYADDLRIGWGGHPSSPGISVLADCPGHDYWLAFAGGYWVSEPGCYTLHIRVDGEPEEEAGIGIGAPCPGQEPPVDT</sequence>
<evidence type="ECO:0008006" key="3">
    <source>
        <dbReference type="Google" id="ProtNLM"/>
    </source>
</evidence>
<keyword evidence="2" id="KW-1185">Reference proteome</keyword>
<dbReference type="PROSITE" id="PS51257">
    <property type="entry name" value="PROKAR_LIPOPROTEIN"/>
    <property type="match status" value="1"/>
</dbReference>
<protein>
    <recommendedName>
        <fullName evidence="3">Lipoprotein</fullName>
    </recommendedName>
</protein>
<organism evidence="1 2">
    <name type="scientific">Phytoactinopolyspora mesophila</name>
    <dbReference type="NCBI Taxonomy" id="2650750"/>
    <lineage>
        <taxon>Bacteria</taxon>
        <taxon>Bacillati</taxon>
        <taxon>Actinomycetota</taxon>
        <taxon>Actinomycetes</taxon>
        <taxon>Jiangellales</taxon>
        <taxon>Jiangellaceae</taxon>
        <taxon>Phytoactinopolyspora</taxon>
    </lineage>
</organism>
<evidence type="ECO:0000313" key="1">
    <source>
        <dbReference type="EMBL" id="NDL60657.1"/>
    </source>
</evidence>
<evidence type="ECO:0000313" key="2">
    <source>
        <dbReference type="Proteomes" id="UP000460435"/>
    </source>
</evidence>
<name>A0A7K3MCA4_9ACTN</name>
<dbReference type="RefSeq" id="WP_162453365.1">
    <property type="nucleotide sequence ID" value="NZ_WLZY01000013.1"/>
</dbReference>
<accession>A0A7K3MCA4</accession>
<gene>
    <name evidence="1" type="ORF">F7O44_26625</name>
</gene>
<dbReference type="AlphaFoldDB" id="A0A7K3MCA4"/>
<dbReference type="Proteomes" id="UP000460435">
    <property type="component" value="Unassembled WGS sequence"/>
</dbReference>
<reference evidence="1 2" key="1">
    <citation type="submission" date="2019-11" db="EMBL/GenBank/DDBJ databases">
        <authorList>
            <person name="Li X.-J."/>
            <person name="Feng X.-M."/>
        </authorList>
    </citation>
    <scope>NUCLEOTIDE SEQUENCE [LARGE SCALE GENOMIC DNA]</scope>
    <source>
        <strain evidence="1 2">XMNu-373</strain>
    </source>
</reference>
<comment type="caution">
    <text evidence="1">The sequence shown here is derived from an EMBL/GenBank/DDBJ whole genome shotgun (WGS) entry which is preliminary data.</text>
</comment>
<dbReference type="EMBL" id="WLZY01000013">
    <property type="protein sequence ID" value="NDL60657.1"/>
    <property type="molecule type" value="Genomic_DNA"/>
</dbReference>
<proteinExistence type="predicted"/>